<dbReference type="EMBL" id="KZ678130">
    <property type="protein sequence ID" value="PSN71936.1"/>
    <property type="molecule type" value="Genomic_DNA"/>
</dbReference>
<dbReference type="AlphaFoldDB" id="A0A2T2P340"/>
<proteinExistence type="predicted"/>
<sequence>MHKPRADKNIPINFSNSRSHSCNIPFYTQEAKRAQNTHHTKCIHNSCLYSLPSPTRRPIKKTPSLSCQTHHYRSPSIRSFVESIVRGPP</sequence>
<protein>
    <submittedName>
        <fullName evidence="1">Uncharacterized protein</fullName>
    </submittedName>
</protein>
<organism evidence="1 2">
    <name type="scientific">Corynespora cassiicola Philippines</name>
    <dbReference type="NCBI Taxonomy" id="1448308"/>
    <lineage>
        <taxon>Eukaryota</taxon>
        <taxon>Fungi</taxon>
        <taxon>Dikarya</taxon>
        <taxon>Ascomycota</taxon>
        <taxon>Pezizomycotina</taxon>
        <taxon>Dothideomycetes</taxon>
        <taxon>Pleosporomycetidae</taxon>
        <taxon>Pleosporales</taxon>
        <taxon>Corynesporascaceae</taxon>
        <taxon>Corynespora</taxon>
    </lineage>
</organism>
<keyword evidence="2" id="KW-1185">Reference proteome</keyword>
<evidence type="ECO:0000313" key="2">
    <source>
        <dbReference type="Proteomes" id="UP000240883"/>
    </source>
</evidence>
<accession>A0A2T2P340</accession>
<reference evidence="1 2" key="1">
    <citation type="journal article" date="2018" name="Front. Microbiol.">
        <title>Genome-Wide Analysis of Corynespora cassiicola Leaf Fall Disease Putative Effectors.</title>
        <authorList>
            <person name="Lopez D."/>
            <person name="Ribeiro S."/>
            <person name="Label P."/>
            <person name="Fumanal B."/>
            <person name="Venisse J.S."/>
            <person name="Kohler A."/>
            <person name="de Oliveira R.R."/>
            <person name="Labutti K."/>
            <person name="Lipzen A."/>
            <person name="Lail K."/>
            <person name="Bauer D."/>
            <person name="Ohm R.A."/>
            <person name="Barry K.W."/>
            <person name="Spatafora J."/>
            <person name="Grigoriev I.V."/>
            <person name="Martin F.M."/>
            <person name="Pujade-Renaud V."/>
        </authorList>
    </citation>
    <scope>NUCLEOTIDE SEQUENCE [LARGE SCALE GENOMIC DNA]</scope>
    <source>
        <strain evidence="1 2">Philippines</strain>
    </source>
</reference>
<gene>
    <name evidence="1" type="ORF">BS50DRAFT_239639</name>
</gene>
<evidence type="ECO:0000313" key="1">
    <source>
        <dbReference type="EMBL" id="PSN71936.1"/>
    </source>
</evidence>
<name>A0A2T2P340_CORCC</name>
<dbReference type="Proteomes" id="UP000240883">
    <property type="component" value="Unassembled WGS sequence"/>
</dbReference>